<gene>
    <name evidence="4" type="ORF">CXU22_00970</name>
</gene>
<accession>A0A2N8HH28</accession>
<dbReference type="EMBL" id="PJKA01000002">
    <property type="protein sequence ID" value="PNC20384.1"/>
    <property type="molecule type" value="Genomic_DNA"/>
</dbReference>
<organism evidence="4 5">
    <name type="scientific">Akkermansia muciniphila</name>
    <dbReference type="NCBI Taxonomy" id="239935"/>
    <lineage>
        <taxon>Bacteria</taxon>
        <taxon>Pseudomonadati</taxon>
        <taxon>Verrucomicrobiota</taxon>
        <taxon>Verrucomicrobiia</taxon>
        <taxon>Verrucomicrobiales</taxon>
        <taxon>Akkermansiaceae</taxon>
        <taxon>Akkermansia</taxon>
    </lineage>
</organism>
<dbReference type="OrthoDB" id="9762324at2"/>
<dbReference type="Gene3D" id="3.30.1120.10">
    <property type="match status" value="1"/>
</dbReference>
<comment type="caution">
    <text evidence="4">The sequence shown here is derived from an EMBL/GenBank/DDBJ whole genome shotgun (WGS) entry which is preliminary data.</text>
</comment>
<dbReference type="PANTHER" id="PTHR43751">
    <property type="entry name" value="SULFATASE"/>
    <property type="match status" value="1"/>
</dbReference>
<dbReference type="Gene3D" id="3.40.720.10">
    <property type="entry name" value="Alkaline Phosphatase, subunit A"/>
    <property type="match status" value="1"/>
</dbReference>
<dbReference type="AlphaFoldDB" id="A0A2N8HH28"/>
<dbReference type="InterPro" id="IPR017850">
    <property type="entry name" value="Alkaline_phosphatase_core_sf"/>
</dbReference>
<dbReference type="PANTHER" id="PTHR43751:SF3">
    <property type="entry name" value="SULFATASE N-TERMINAL DOMAIN-CONTAINING PROTEIN"/>
    <property type="match status" value="1"/>
</dbReference>
<evidence type="ECO:0000313" key="4">
    <source>
        <dbReference type="EMBL" id="PNC20384.1"/>
    </source>
</evidence>
<dbReference type="Pfam" id="PF00884">
    <property type="entry name" value="Sulfatase"/>
    <property type="match status" value="1"/>
</dbReference>
<name>A0A2N8HH28_9BACT</name>
<evidence type="ECO:0000259" key="3">
    <source>
        <dbReference type="Pfam" id="PF00884"/>
    </source>
</evidence>
<dbReference type="Proteomes" id="UP000236000">
    <property type="component" value="Unassembled WGS sequence"/>
</dbReference>
<dbReference type="PROSITE" id="PS00523">
    <property type="entry name" value="SULFATASE_1"/>
    <property type="match status" value="1"/>
</dbReference>
<evidence type="ECO:0000256" key="1">
    <source>
        <dbReference type="ARBA" id="ARBA00008779"/>
    </source>
</evidence>
<dbReference type="GO" id="GO:0016787">
    <property type="term" value="F:hydrolase activity"/>
    <property type="evidence" value="ECO:0007669"/>
    <property type="project" value="UniProtKB-KW"/>
</dbReference>
<protein>
    <submittedName>
        <fullName evidence="4">Sulfatase</fullName>
    </submittedName>
</protein>
<keyword evidence="2" id="KW-0378">Hydrolase</keyword>
<dbReference type="InterPro" id="IPR052701">
    <property type="entry name" value="GAG_Ulvan_Degrading_Sulfatases"/>
</dbReference>
<feature type="domain" description="Sulfatase N-terminal" evidence="3">
    <location>
        <begin position="62"/>
        <end position="433"/>
    </location>
</feature>
<sequence>MGRQLHSGEKIGRPLDCRSKLLCQGRGRKVGFRLSAAMRGKHLFSLLALLLAVPFATAAQRPNVILILMDDMGWGDLPSYQDQRMKEGLPAMDNPGLRTLAREGMTLTRHYSSAPLCAPARSSLFTGVHQGHAKVIRDRSFDLPIEDAPTLGTVMQSAGYRTALIGKWGIGGGREHAGTPQDSTAYPTKRGFDYYFGYLDHISGHHHYPKEDPNPIAPTKRSGIWDGDKCITADCDKAYSVDLLTARAKKWIVDTNRQNPRQPFFLALTHIAPHSQLQIPTGPYPEGRGVKGGVQWLGEPHKLVNTAEGKINSYIYPRYADKKWPMAQKRYATMIARLSDSFEDLIQTLKDLNIDKNTVIIMTSDNGPHDEGGQNPQFFRNYGPFDGIKQDAWEGGFRVPTIVRWPGHVPAGSASDHPSQFHDWMATLAAIGGVRVPFRSDGVSLLPTLLNKGTQPDSRLYMEYSAKMSRSKTTTPGYQDFLPSRRNAVRGDQQMVYVGKYKGVRTNIQSHADPFEIYDTAKDPAERHDLKDTPEGKKMQPIMHDKVLRMRRIYDYTHPERGTFAQRPYDAEPVPALRKEEMPGKLLPLAADSARSASRKDGSMKRVLYLNVPETGKYVFFMKTPAKKGARAFVRLHDAHLLDAEYGYKPGTEVSSSMGENTTEGATAQTGLKPIPLEKGWHPLLVETEGFSGLPSIFWQKEGGRKQAIPAQDFRVAAP</sequence>
<dbReference type="InterPro" id="IPR024607">
    <property type="entry name" value="Sulfatase_CS"/>
</dbReference>
<comment type="similarity">
    <text evidence="1">Belongs to the sulfatase family.</text>
</comment>
<proteinExistence type="inferred from homology"/>
<dbReference type="SUPFAM" id="SSF53649">
    <property type="entry name" value="Alkaline phosphatase-like"/>
    <property type="match status" value="1"/>
</dbReference>
<dbReference type="InterPro" id="IPR000917">
    <property type="entry name" value="Sulfatase_N"/>
</dbReference>
<evidence type="ECO:0000256" key="2">
    <source>
        <dbReference type="ARBA" id="ARBA00022801"/>
    </source>
</evidence>
<evidence type="ECO:0000313" key="5">
    <source>
        <dbReference type="Proteomes" id="UP000236000"/>
    </source>
</evidence>
<reference evidence="4 5" key="1">
    <citation type="journal article" date="2017" name="BMC Genomics">
        <title>Genome sequencing of 39 Akkermansia muciniphila isolates reveals its population structure, genomic and functional diverisity, and global distribution in mammalian gut microbiotas.</title>
        <authorList>
            <person name="Guo X."/>
            <person name="Li S."/>
            <person name="Zhang J."/>
            <person name="Wu F."/>
            <person name="Li X."/>
            <person name="Wu D."/>
            <person name="Zhang M."/>
            <person name="Ou Z."/>
            <person name="Jie Z."/>
            <person name="Yan Q."/>
            <person name="Li P."/>
            <person name="Yi J."/>
            <person name="Peng Y."/>
        </authorList>
    </citation>
    <scope>NUCLEOTIDE SEQUENCE [LARGE SCALE GENOMIC DNA]</scope>
    <source>
        <strain evidence="4 5">GP24</strain>
    </source>
</reference>